<keyword evidence="1" id="KW-1133">Transmembrane helix</keyword>
<evidence type="ECO:0000313" key="3">
    <source>
        <dbReference type="EMBL" id="PTV04468.1"/>
    </source>
</evidence>
<evidence type="ECO:0000313" key="2">
    <source>
        <dbReference type="EMBL" id="OYT01327.1"/>
    </source>
</evidence>
<reference evidence="4" key="6">
    <citation type="journal article" date="2019" name="Cell Metab.">
        <title>Nutrient sensing in CD11c cells alters the gut microbiome to regulate food intake and body mass.</title>
        <authorList>
            <person name="Chagwedera N.D."/>
            <person name="Ang Q.Y."/>
            <person name="Bisanz J.E."/>
            <person name="Leong Y.A."/>
            <person name="Ganeshan K."/>
            <person name="Cai J."/>
            <person name="Patterson A.D."/>
            <person name="Turnbaugh P.J."/>
            <person name="Chawla A."/>
        </authorList>
    </citation>
    <scope>NUCLEOTIDE SEQUENCE</scope>
    <source>
        <strain evidence="4">I8-5</strain>
    </source>
</reference>
<evidence type="ECO:0000313" key="4">
    <source>
        <dbReference type="EMBL" id="TGB11895.1"/>
    </source>
</evidence>
<sequence length="61" mass="6967">MNFDNNSVVTIGSALNCLFLISLIVFDKYWDNVSGWVFYSYMFLMITNGVILSIYAAKSKK</sequence>
<name>A0A256VCU5_LIMRT</name>
<evidence type="ECO:0000313" key="6">
    <source>
        <dbReference type="Proteomes" id="UP000244083"/>
    </source>
</evidence>
<dbReference type="Proteomes" id="UP000244083">
    <property type="component" value="Unassembled WGS sequence"/>
</dbReference>
<reference evidence="3" key="4">
    <citation type="journal article" date="2018" name="Genome Announc.">
        <title>Fifty-Six Draft Genome Sequences of 10 Lactobacillus Species from 22 Commercial Dietary Supplements.</title>
        <authorList>
            <person name="Gangiredla J."/>
            <person name="Barnaba T.J."/>
            <person name="Mammel M.K."/>
            <person name="Lacher D.W."/>
            <person name="Elkins C.A."/>
            <person name="Lampel K.A."/>
            <person name="Whitehouse C.A."/>
            <person name="Tartera C."/>
        </authorList>
    </citation>
    <scope>NUCLEOTIDE SEQUENCE</scope>
    <source>
        <strain evidence="3">DS12_10</strain>
    </source>
</reference>
<accession>A0A256VCU5</accession>
<evidence type="ECO:0000256" key="1">
    <source>
        <dbReference type="SAM" id="Phobius"/>
    </source>
</evidence>
<reference evidence="2" key="1">
    <citation type="submission" date="2017-05" db="EMBL/GenBank/DDBJ databases">
        <authorList>
            <person name="Song R."/>
            <person name="Chenine A.L."/>
            <person name="Ruprecht R.M."/>
        </authorList>
    </citation>
    <scope>NUCLEOTIDE SEQUENCE [LARGE SCALE GENOMIC DNA]</scope>
    <source>
        <strain evidence="2">103v</strain>
    </source>
</reference>
<dbReference type="Proteomes" id="UP000297521">
    <property type="component" value="Unassembled WGS sequence"/>
</dbReference>
<keyword evidence="1" id="KW-0472">Membrane</keyword>
<dbReference type="EMBL" id="QAZN01000004">
    <property type="protein sequence ID" value="PTV04468.1"/>
    <property type="molecule type" value="Genomic_DNA"/>
</dbReference>
<evidence type="ECO:0000313" key="5">
    <source>
        <dbReference type="Proteomes" id="UP000216122"/>
    </source>
</evidence>
<protein>
    <submittedName>
        <fullName evidence="2">MFS transporter</fullName>
    </submittedName>
</protein>
<dbReference type="EMBL" id="NGQC01000077">
    <property type="protein sequence ID" value="OYT01327.1"/>
    <property type="molecule type" value="Genomic_DNA"/>
</dbReference>
<proteinExistence type="predicted"/>
<feature type="transmembrane region" description="Helical" evidence="1">
    <location>
        <begin position="7"/>
        <end position="26"/>
    </location>
</feature>
<dbReference type="EMBL" id="SRKR01000004">
    <property type="protein sequence ID" value="TGB11895.1"/>
    <property type="molecule type" value="Genomic_DNA"/>
</dbReference>
<reference evidence="6" key="5">
    <citation type="submission" date="2018-04" db="EMBL/GenBank/DDBJ databases">
        <title>Draft Genome Sequences of 10 Lactobacillus Species from 22 Commercial Probiotic Products.</title>
        <authorList>
            <person name="Gangiredla J."/>
            <person name="Barnaba T.J."/>
            <person name="Mammel M.K."/>
            <person name="Lacher D.W."/>
            <person name="Elkins C.A."/>
            <person name="Lampel K.A."/>
            <person name="Whitehouse C.A."/>
            <person name="Tartera C."/>
        </authorList>
    </citation>
    <scope>NUCLEOTIDE SEQUENCE [LARGE SCALE GENOMIC DNA]</scope>
    <source>
        <strain evidence="6">DS12_10</strain>
    </source>
</reference>
<dbReference type="Proteomes" id="UP000216122">
    <property type="component" value="Unassembled WGS sequence"/>
</dbReference>
<organism evidence="2 5">
    <name type="scientific">Limosilactobacillus reuteri</name>
    <name type="common">Lactobacillus reuteri</name>
    <dbReference type="NCBI Taxonomy" id="1598"/>
    <lineage>
        <taxon>Bacteria</taxon>
        <taxon>Bacillati</taxon>
        <taxon>Bacillota</taxon>
        <taxon>Bacilli</taxon>
        <taxon>Lactobacillales</taxon>
        <taxon>Lactobacillaceae</taxon>
        <taxon>Limosilactobacillus</taxon>
    </lineage>
</organism>
<gene>
    <name evidence="2" type="ORF">CBG21_09700</name>
    <name evidence="3" type="ORF">DB325_03775</name>
    <name evidence="4" type="ORF">E5F87_02855</name>
</gene>
<comment type="caution">
    <text evidence="2">The sequence shown here is derived from an EMBL/GenBank/DDBJ whole genome shotgun (WGS) entry which is preliminary data.</text>
</comment>
<feature type="transmembrane region" description="Helical" evidence="1">
    <location>
        <begin position="38"/>
        <end position="57"/>
    </location>
</feature>
<dbReference type="AlphaFoldDB" id="A0A256VCU5"/>
<reference evidence="5" key="2">
    <citation type="submission" date="2017-05" db="EMBL/GenBank/DDBJ databases">
        <authorList>
            <person name="Lin X.B."/>
            <person name="Stothard P."/>
            <person name="Tasseva G."/>
            <person name="Walter J."/>
        </authorList>
    </citation>
    <scope>NUCLEOTIDE SEQUENCE [LARGE SCALE GENOMIC DNA]</scope>
    <source>
        <strain evidence="5">103v</strain>
    </source>
</reference>
<reference evidence="4" key="7">
    <citation type="submission" date="2019-04" db="EMBL/GenBank/DDBJ databases">
        <authorList>
            <person name="Bisanz J.E."/>
            <person name="Chagwedera N.D."/>
            <person name="Chawla A."/>
            <person name="Turnbaugh P.J."/>
        </authorList>
    </citation>
    <scope>NUCLEOTIDE SEQUENCE</scope>
    <source>
        <strain evidence="4">I8-5</strain>
    </source>
</reference>
<reference evidence="2 5" key="3">
    <citation type="submission" date="2017-09" db="EMBL/GenBank/DDBJ databases">
        <title>Tripartite evolution among Lactobacillus johnsonii, Lactobacillus taiwanensis, Lactobacillus reuteri and their rodent host.</title>
        <authorList>
            <person name="Wang T."/>
            <person name="Knowles S."/>
            <person name="Cheng C."/>
        </authorList>
    </citation>
    <scope>NUCLEOTIDE SEQUENCE [LARGE SCALE GENOMIC DNA]</scope>
    <source>
        <strain evidence="2 5">103v</strain>
    </source>
</reference>
<keyword evidence="1" id="KW-0812">Transmembrane</keyword>